<feature type="transmembrane region" description="Helical" evidence="1">
    <location>
        <begin position="69"/>
        <end position="90"/>
    </location>
</feature>
<evidence type="ECO:0000259" key="2">
    <source>
        <dbReference type="Pfam" id="PF09335"/>
    </source>
</evidence>
<dbReference type="InterPro" id="IPR032816">
    <property type="entry name" value="VTT_dom"/>
</dbReference>
<proteinExistence type="predicted"/>
<evidence type="ECO:0000313" key="3">
    <source>
        <dbReference type="EMBL" id="OGG20363.1"/>
    </source>
</evidence>
<feature type="domain" description="VTT" evidence="2">
    <location>
        <begin position="68"/>
        <end position="161"/>
    </location>
</feature>
<dbReference type="EMBL" id="MFJN01000048">
    <property type="protein sequence ID" value="OGG20363.1"/>
    <property type="molecule type" value="Genomic_DNA"/>
</dbReference>
<accession>A0A1F6A751</accession>
<organism evidence="3 4">
    <name type="scientific">Candidatus Gottesmanbacteria bacterium RIFCSPHIGHO2_02_FULL_40_13</name>
    <dbReference type="NCBI Taxonomy" id="1798384"/>
    <lineage>
        <taxon>Bacteria</taxon>
        <taxon>Candidatus Gottesmaniibacteriota</taxon>
    </lineage>
</organism>
<dbReference type="Proteomes" id="UP000177092">
    <property type="component" value="Unassembled WGS sequence"/>
</dbReference>
<protein>
    <recommendedName>
        <fullName evidence="2">VTT domain-containing protein</fullName>
    </recommendedName>
</protein>
<dbReference type="PANTHER" id="PTHR42709">
    <property type="entry name" value="ALKALINE PHOSPHATASE LIKE PROTEIN"/>
    <property type="match status" value="1"/>
</dbReference>
<keyword evidence="1" id="KW-0472">Membrane</keyword>
<keyword evidence="1" id="KW-0812">Transmembrane</keyword>
<dbReference type="Pfam" id="PF09335">
    <property type="entry name" value="VTT_dom"/>
    <property type="match status" value="1"/>
</dbReference>
<dbReference type="AlphaFoldDB" id="A0A1F6A751"/>
<evidence type="ECO:0000313" key="4">
    <source>
        <dbReference type="Proteomes" id="UP000177092"/>
    </source>
</evidence>
<keyword evidence="1" id="KW-1133">Transmembrane helix</keyword>
<feature type="transmembrane region" description="Helical" evidence="1">
    <location>
        <begin position="111"/>
        <end position="139"/>
    </location>
</feature>
<feature type="transmembrane region" description="Helical" evidence="1">
    <location>
        <begin position="17"/>
        <end position="35"/>
    </location>
</feature>
<gene>
    <name evidence="3" type="ORF">A3D03_05965</name>
</gene>
<sequence>MKNKLANLLQSKKFKKVTLILGVIFFVLTIIISFDPQPFLRFGYLGIFVFNLFGPETLLFPSLARHMNILGLAFATALGMAINDSVSWLVGRSGDVIMPRSNKVKRIEGTIHKFGSVALFFWSLIPFPYDLIGLIAGYLEFPYKSFILPTFLGKFVRFILLGSGVVAIFGRF</sequence>
<feature type="transmembrane region" description="Helical" evidence="1">
    <location>
        <begin position="151"/>
        <end position="170"/>
    </location>
</feature>
<dbReference type="InterPro" id="IPR051311">
    <property type="entry name" value="DedA_domain"/>
</dbReference>
<reference evidence="3 4" key="1">
    <citation type="journal article" date="2016" name="Nat. Commun.">
        <title>Thousands of microbial genomes shed light on interconnected biogeochemical processes in an aquifer system.</title>
        <authorList>
            <person name="Anantharaman K."/>
            <person name="Brown C.T."/>
            <person name="Hug L.A."/>
            <person name="Sharon I."/>
            <person name="Castelle C.J."/>
            <person name="Probst A.J."/>
            <person name="Thomas B.C."/>
            <person name="Singh A."/>
            <person name="Wilkins M.J."/>
            <person name="Karaoz U."/>
            <person name="Brodie E.L."/>
            <person name="Williams K.H."/>
            <person name="Hubbard S.S."/>
            <person name="Banfield J.F."/>
        </authorList>
    </citation>
    <scope>NUCLEOTIDE SEQUENCE [LARGE SCALE GENOMIC DNA]</scope>
</reference>
<dbReference type="STRING" id="1798384.A3D03_05965"/>
<comment type="caution">
    <text evidence="3">The sequence shown here is derived from an EMBL/GenBank/DDBJ whole genome shotgun (WGS) entry which is preliminary data.</text>
</comment>
<name>A0A1F6A751_9BACT</name>
<evidence type="ECO:0000256" key="1">
    <source>
        <dbReference type="SAM" id="Phobius"/>
    </source>
</evidence>